<name>A0ABV2HVJ4_9HYPH</name>
<gene>
    <name evidence="1" type="ORF">ABID26_003962</name>
</gene>
<evidence type="ECO:0000313" key="1">
    <source>
        <dbReference type="EMBL" id="MET3594554.1"/>
    </source>
</evidence>
<accession>A0ABV2HVJ4</accession>
<reference evidence="1 2" key="1">
    <citation type="submission" date="2024-06" db="EMBL/GenBank/DDBJ databases">
        <title>Genomic Encyclopedia of Type Strains, Phase IV (KMG-IV): sequencing the most valuable type-strain genomes for metagenomic binning, comparative biology and taxonomic classification.</title>
        <authorList>
            <person name="Goeker M."/>
        </authorList>
    </citation>
    <scope>NUCLEOTIDE SEQUENCE [LARGE SCALE GENOMIC DNA]</scope>
    <source>
        <strain evidence="1 2">DSM 29846</strain>
    </source>
</reference>
<protein>
    <submittedName>
        <fullName evidence="1">Uncharacterized protein</fullName>
    </submittedName>
</protein>
<organism evidence="1 2">
    <name type="scientific">Mesorhizobium shonense</name>
    <dbReference type="NCBI Taxonomy" id="1209948"/>
    <lineage>
        <taxon>Bacteria</taxon>
        <taxon>Pseudomonadati</taxon>
        <taxon>Pseudomonadota</taxon>
        <taxon>Alphaproteobacteria</taxon>
        <taxon>Hyphomicrobiales</taxon>
        <taxon>Phyllobacteriaceae</taxon>
        <taxon>Mesorhizobium</taxon>
    </lineage>
</organism>
<dbReference type="RefSeq" id="WP_354416056.1">
    <property type="nucleotide sequence ID" value="NZ_JBEPLM010000007.1"/>
</dbReference>
<keyword evidence="2" id="KW-1185">Reference proteome</keyword>
<sequence length="109" mass="12165">MLEATSGPRVMQDLPEALLKSVRENHLEGCRLHPAVWGRVALDRLFALCIAISNCRELRRVGFPDYPESFISGHADLAGIVVSLSRPFAIQWGFNRLLGLCLLSHRPKS</sequence>
<evidence type="ECO:0000313" key="2">
    <source>
        <dbReference type="Proteomes" id="UP001549036"/>
    </source>
</evidence>
<dbReference type="EMBL" id="JBEPLM010000007">
    <property type="protein sequence ID" value="MET3594554.1"/>
    <property type="molecule type" value="Genomic_DNA"/>
</dbReference>
<proteinExistence type="predicted"/>
<dbReference type="Proteomes" id="UP001549036">
    <property type="component" value="Unassembled WGS sequence"/>
</dbReference>
<comment type="caution">
    <text evidence="1">The sequence shown here is derived from an EMBL/GenBank/DDBJ whole genome shotgun (WGS) entry which is preliminary data.</text>
</comment>